<dbReference type="PANTHER" id="PTHR36508">
    <property type="entry name" value="PROTEIN SLYX"/>
    <property type="match status" value="1"/>
</dbReference>
<dbReference type="InterPro" id="IPR007236">
    <property type="entry name" value="SlyX"/>
</dbReference>
<dbReference type="EMBL" id="VLLC01000015">
    <property type="protein sequence ID" value="TWI71104.1"/>
    <property type="molecule type" value="Genomic_DNA"/>
</dbReference>
<gene>
    <name evidence="1" type="ORF">LZ24_02065</name>
</gene>
<dbReference type="Pfam" id="PF04102">
    <property type="entry name" value="SlyX"/>
    <property type="match status" value="1"/>
</dbReference>
<dbReference type="RefSeq" id="WP_144685144.1">
    <property type="nucleotide sequence ID" value="NZ_VLLC01000015.1"/>
</dbReference>
<protein>
    <submittedName>
        <fullName evidence="1">SlyX protein</fullName>
    </submittedName>
</protein>
<dbReference type="AlphaFoldDB" id="A0A562RRG9"/>
<dbReference type="Proteomes" id="UP000318307">
    <property type="component" value="Unassembled WGS sequence"/>
</dbReference>
<sequence length="67" mass="7825">MNTEDIIALETRLAYQEKLIQELSDVVFGQQKEIDHLHYLYKLLDRRLQSLTDNSGQGVINDPPPHY</sequence>
<dbReference type="PANTHER" id="PTHR36508:SF1">
    <property type="entry name" value="PROTEIN SLYX"/>
    <property type="match status" value="1"/>
</dbReference>
<organism evidence="1 2">
    <name type="scientific">Desulfobotulus alkaliphilus</name>
    <dbReference type="NCBI Taxonomy" id="622671"/>
    <lineage>
        <taxon>Bacteria</taxon>
        <taxon>Pseudomonadati</taxon>
        <taxon>Thermodesulfobacteriota</taxon>
        <taxon>Desulfobacteria</taxon>
        <taxon>Desulfobacterales</taxon>
        <taxon>Desulfobacteraceae</taxon>
        <taxon>Desulfobotulus</taxon>
    </lineage>
</organism>
<dbReference type="OrthoDB" id="5421777at2"/>
<comment type="caution">
    <text evidence="1">The sequence shown here is derived from an EMBL/GenBank/DDBJ whole genome shotgun (WGS) entry which is preliminary data.</text>
</comment>
<accession>A0A562RRG9</accession>
<reference evidence="1 2" key="1">
    <citation type="submission" date="2019-07" db="EMBL/GenBank/DDBJ databases">
        <title>Genome sequencing of 100 strains of the haloalkaliphilic chemolithoautotrophic sulfur-oxidizing bacterium Thioalkalivibrio.</title>
        <authorList>
            <person name="Muyzer G."/>
        </authorList>
    </citation>
    <scope>NUCLEOTIDE SEQUENCE [LARGE SCALE GENOMIC DNA]</scope>
    <source>
        <strain evidence="1 2">ASO4-4</strain>
    </source>
</reference>
<keyword evidence="2" id="KW-1185">Reference proteome</keyword>
<proteinExistence type="predicted"/>
<name>A0A562RRG9_9BACT</name>
<dbReference type="Gene3D" id="1.20.5.300">
    <property type="match status" value="1"/>
</dbReference>
<evidence type="ECO:0000313" key="1">
    <source>
        <dbReference type="EMBL" id="TWI71104.1"/>
    </source>
</evidence>
<evidence type="ECO:0000313" key="2">
    <source>
        <dbReference type="Proteomes" id="UP000318307"/>
    </source>
</evidence>